<name>A0A0U1L2H3_9FIRM</name>
<keyword evidence="3" id="KW-1185">Reference proteome</keyword>
<gene>
    <name evidence="2" type="ORF">SpAn4DRAFT_0324</name>
</gene>
<protein>
    <submittedName>
        <fullName evidence="2">Uncharacterized protein</fullName>
    </submittedName>
</protein>
<proteinExistence type="predicted"/>
<feature type="region of interest" description="Disordered" evidence="1">
    <location>
        <begin position="1"/>
        <end position="41"/>
    </location>
</feature>
<feature type="compositionally biased region" description="Basic and acidic residues" evidence="1">
    <location>
        <begin position="29"/>
        <end position="41"/>
    </location>
</feature>
<evidence type="ECO:0000256" key="1">
    <source>
        <dbReference type="SAM" id="MobiDB-lite"/>
    </source>
</evidence>
<evidence type="ECO:0000313" key="2">
    <source>
        <dbReference type="EMBL" id="CQR73862.1"/>
    </source>
</evidence>
<dbReference type="Proteomes" id="UP000049855">
    <property type="component" value="Unassembled WGS sequence"/>
</dbReference>
<reference evidence="3" key="1">
    <citation type="submission" date="2015-03" db="EMBL/GenBank/DDBJ databases">
        <authorList>
            <person name="Nijsse Bart"/>
        </authorList>
    </citation>
    <scope>NUCLEOTIDE SEQUENCE [LARGE SCALE GENOMIC DNA]</scope>
</reference>
<organism evidence="2 3">
    <name type="scientific">Sporomusa ovata</name>
    <dbReference type="NCBI Taxonomy" id="2378"/>
    <lineage>
        <taxon>Bacteria</taxon>
        <taxon>Bacillati</taxon>
        <taxon>Bacillota</taxon>
        <taxon>Negativicutes</taxon>
        <taxon>Selenomonadales</taxon>
        <taxon>Sporomusaceae</taxon>
        <taxon>Sporomusa</taxon>
    </lineage>
</organism>
<feature type="compositionally biased region" description="Basic and acidic residues" evidence="1">
    <location>
        <begin position="1"/>
        <end position="10"/>
    </location>
</feature>
<dbReference type="AlphaFoldDB" id="A0A0U1L2H3"/>
<sequence length="41" mass="4634">MSIAKSRETAEPSPCIFPSGRLNSGSWRNGERNYEDIPSHR</sequence>
<accession>A0A0U1L2H3</accession>
<evidence type="ECO:0000313" key="3">
    <source>
        <dbReference type="Proteomes" id="UP000049855"/>
    </source>
</evidence>
<dbReference type="EMBL" id="CTRP01000014">
    <property type="protein sequence ID" value="CQR73862.1"/>
    <property type="molecule type" value="Genomic_DNA"/>
</dbReference>